<dbReference type="InterPro" id="IPR001254">
    <property type="entry name" value="Trypsin_dom"/>
</dbReference>
<dbReference type="InterPro" id="IPR009003">
    <property type="entry name" value="Peptidase_S1_PA"/>
</dbReference>
<reference evidence="17" key="6">
    <citation type="submission" date="2025-04" db="UniProtKB">
        <authorList>
            <consortium name="RefSeq"/>
        </authorList>
    </citation>
    <scope>IDENTIFICATION</scope>
    <source>
        <strain evidence="17">Tuebingen</strain>
    </source>
</reference>
<reference evidence="15" key="4">
    <citation type="submission" date="2012-02" db="UniProtKB">
        <authorList>
            <consortium name="Ensembl"/>
        </authorList>
    </citation>
    <scope>IDENTIFICATION</scope>
    <source>
        <strain evidence="15">Tuebingen</strain>
    </source>
</reference>
<evidence type="ECO:0000256" key="3">
    <source>
        <dbReference type="ARBA" id="ARBA00022525"/>
    </source>
</evidence>
<sequence length="274" mass="30444">MQRILLLSVLAAFALAEPRYVKDLAAEERVVGGEIAKPHSWPWQVSVQIKTLSQDSYTHYCAGTLIRKNYVLTSVHSIFSKYGSWRVVLGDHDISTDEGTEQYIEVREITFHAYSDLNDVSKGNDVALLKLASDANLNAYVQLAPLPRHKQILPHGTPCFTTGWGNTETDGSFSAELKQAYLPVVDHETCSQSDWWGSTVKDTMVCGGDGTMAVCKGDFGGPLSCLVDGKYVVYGIASFMSSEGCNIYKKPTIFTRVSAYVDWITINMNEWDYE</sequence>
<accession>A0A8M1N1F8</accession>
<dbReference type="SUPFAM" id="SSF50494">
    <property type="entry name" value="Trypsin-like serine proteases"/>
    <property type="match status" value="1"/>
</dbReference>
<evidence type="ECO:0000313" key="16">
    <source>
        <dbReference type="Proteomes" id="UP000000437"/>
    </source>
</evidence>
<reference evidence="15 16" key="5">
    <citation type="journal article" date="2013" name="Nature">
        <title>The zebrafish reference genome sequence and its relationship to the human genome.</title>
        <authorList>
            <consortium name="Genome Reference Consortium Zebrafish"/>
            <person name="Howe K."/>
            <person name="Clark M.D."/>
            <person name="Torroja C.F."/>
            <person name="Torrance J."/>
            <person name="Berthelot C."/>
            <person name="Muffato M."/>
            <person name="Collins J.E."/>
            <person name="Humphray S."/>
            <person name="McLaren K."/>
            <person name="Matthews L."/>
            <person name="McLaren S."/>
            <person name="Sealy I."/>
            <person name="Caccamo M."/>
            <person name="Churcher C."/>
            <person name="Scott C."/>
            <person name="Barrett J.C."/>
            <person name="Koch R."/>
            <person name="Rauch G.J."/>
            <person name="White S."/>
            <person name="Chow W."/>
            <person name="Kilian B."/>
            <person name="Quintais L.T."/>
            <person name="Guerra-Assuncao J.A."/>
            <person name="Zhou Y."/>
            <person name="Gu Y."/>
            <person name="Yen J."/>
            <person name="Vogel J.H."/>
            <person name="Eyre T."/>
            <person name="Redmond S."/>
            <person name="Banerjee R."/>
            <person name="Chi J."/>
            <person name="Fu B."/>
            <person name="Langley E."/>
            <person name="Maguire S.F."/>
            <person name="Laird G.K."/>
            <person name="Lloyd D."/>
            <person name="Kenyon E."/>
            <person name="Donaldson S."/>
            <person name="Sehra H."/>
            <person name="Almeida-King J."/>
            <person name="Loveland J."/>
            <person name="Trevanion S."/>
            <person name="Jones M."/>
            <person name="Quail M."/>
            <person name="Willey D."/>
            <person name="Hunt A."/>
            <person name="Burton J."/>
            <person name="Sims S."/>
            <person name="McLay K."/>
            <person name="Plumb B."/>
            <person name="Davis J."/>
            <person name="Clee C."/>
            <person name="Oliver K."/>
            <person name="Clark R."/>
            <person name="Riddle C."/>
            <person name="Elliot D."/>
            <person name="Eliott D."/>
            <person name="Threadgold G."/>
            <person name="Harden G."/>
            <person name="Ware D."/>
            <person name="Begum S."/>
            <person name="Mortimore B."/>
            <person name="Mortimer B."/>
            <person name="Kerry G."/>
            <person name="Heath P."/>
            <person name="Phillimore B."/>
            <person name="Tracey A."/>
            <person name="Corby N."/>
            <person name="Dunn M."/>
            <person name="Johnson C."/>
            <person name="Wood J."/>
            <person name="Clark S."/>
            <person name="Pelan S."/>
            <person name="Griffiths G."/>
            <person name="Smith M."/>
            <person name="Glithero R."/>
            <person name="Howden P."/>
            <person name="Barker N."/>
            <person name="Lloyd C."/>
            <person name="Stevens C."/>
            <person name="Harley J."/>
            <person name="Holt K."/>
            <person name="Panagiotidis G."/>
            <person name="Lovell J."/>
            <person name="Beasley H."/>
            <person name="Henderson C."/>
            <person name="Gordon D."/>
            <person name="Auger K."/>
            <person name="Wright D."/>
            <person name="Collins J."/>
            <person name="Raisen C."/>
            <person name="Dyer L."/>
            <person name="Leung K."/>
            <person name="Robertson L."/>
            <person name="Ambridge K."/>
            <person name="Leongamornlert D."/>
            <person name="McGuire S."/>
            <person name="Gilderthorp R."/>
            <person name="Griffiths C."/>
            <person name="Manthravadi D."/>
            <person name="Nichol S."/>
            <person name="Barker G."/>
            <person name="Whitehead S."/>
            <person name="Kay M."/>
            <person name="Brown J."/>
            <person name="Murnane C."/>
            <person name="Gray E."/>
            <person name="Humphries M."/>
            <person name="Sycamore N."/>
            <person name="Barker D."/>
            <person name="Saunders D."/>
            <person name="Wallis J."/>
            <person name="Babbage A."/>
            <person name="Hammond S."/>
            <person name="Mashreghi-Mohammadi M."/>
            <person name="Barr L."/>
            <person name="Martin S."/>
            <person name="Wray P."/>
            <person name="Ellington A."/>
            <person name="Matthews N."/>
            <person name="Ellwood M."/>
            <person name="Woodmansey R."/>
            <person name="Clark G."/>
            <person name="Cooper J."/>
            <person name="Cooper J."/>
            <person name="Tromans A."/>
            <person name="Grafham D."/>
            <person name="Skuce C."/>
            <person name="Pandian R."/>
            <person name="Andrews R."/>
            <person name="Harrison E."/>
            <person name="Kimberley A."/>
            <person name="Garnett J."/>
            <person name="Fosker N."/>
            <person name="Hall R."/>
            <person name="Garner P."/>
            <person name="Kelly D."/>
            <person name="Bird C."/>
            <person name="Palmer S."/>
            <person name="Gehring I."/>
            <person name="Berger A."/>
            <person name="Dooley C.M."/>
            <person name="Ersan-Urun Z."/>
            <person name="Eser C."/>
            <person name="Geiger H."/>
            <person name="Geisler M."/>
            <person name="Karotki L."/>
            <person name="Kirn A."/>
            <person name="Konantz J."/>
            <person name="Konantz M."/>
            <person name="Oberlander M."/>
            <person name="Rudolph-Geiger S."/>
            <person name="Teucke M."/>
            <person name="Lanz C."/>
            <person name="Raddatz G."/>
            <person name="Osoegawa K."/>
            <person name="Zhu B."/>
            <person name="Rapp A."/>
            <person name="Widaa S."/>
            <person name="Langford C."/>
            <person name="Yang F."/>
            <person name="Schuster S.C."/>
            <person name="Carter N.P."/>
            <person name="Harrow J."/>
            <person name="Ning Z."/>
            <person name="Herrero J."/>
            <person name="Searle S.M."/>
            <person name="Enright A."/>
            <person name="Geisler R."/>
            <person name="Plasterk R.H."/>
            <person name="Lee C."/>
            <person name="Westerfield M."/>
            <person name="de Jong P.J."/>
            <person name="Zon L.I."/>
            <person name="Postlethwait J.H."/>
            <person name="Nusslein-Volhard C."/>
            <person name="Hubbard T.J."/>
            <person name="Roest Crollius H."/>
            <person name="Rogers J."/>
            <person name="Stemple D.L."/>
        </authorList>
    </citation>
    <scope>NUCLEOTIDE SEQUENCE [LARGE SCALE GENOMIC DNA]</scope>
    <source>
        <strain evidence="15">Tuebingen</strain>
    </source>
</reference>
<reference evidence="14" key="2">
    <citation type="submission" date="2004-07" db="EMBL/GenBank/DDBJ databases">
        <authorList>
            <consortium name="NIH - Zebrafish Gene Collection (ZGC) project"/>
        </authorList>
    </citation>
    <scope>NUCLEOTIDE SEQUENCE [LARGE SCALE MRNA]</scope>
    <source>
        <tissue evidence="14">Whole</tissue>
    </source>
</reference>
<feature type="domain" description="Peptidase S1" evidence="13">
    <location>
        <begin position="30"/>
        <end position="269"/>
    </location>
</feature>
<name>Q6DHC9_DANRE</name>
<keyword evidence="4" id="KW-0645">Protease</keyword>
<dbReference type="ZFIN" id="ZDB-GENE-040801-186">
    <property type="gene designation" value="cela1.5"/>
</dbReference>
<dbReference type="InterPro" id="IPR043504">
    <property type="entry name" value="Peptidase_S1_PA_chymotrypsin"/>
</dbReference>
<dbReference type="InterPro" id="IPR050850">
    <property type="entry name" value="Peptidase_S1_Elastase_sf"/>
</dbReference>
<evidence type="ECO:0000256" key="1">
    <source>
        <dbReference type="ARBA" id="ARBA00001913"/>
    </source>
</evidence>
<keyword evidence="8" id="KW-0106">Calcium</keyword>
<comment type="subcellular location">
    <subcellularLocation>
        <location evidence="2">Secreted</location>
    </subcellularLocation>
</comment>
<dbReference type="GeneTree" id="ENSGT01030000234528"/>
<dbReference type="CDD" id="cd00190">
    <property type="entry name" value="Tryp_SPc"/>
    <property type="match status" value="1"/>
</dbReference>
<comment type="catalytic activity">
    <reaction evidence="10">
        <text>Hydrolysis of proteins, including elastin. Preferential cleavage: Ala-|-Xaa.</text>
        <dbReference type="EC" id="3.4.21.36"/>
    </reaction>
</comment>
<dbReference type="GO" id="GO:0004252">
    <property type="term" value="F:serine-type endopeptidase activity"/>
    <property type="evidence" value="ECO:0000318"/>
    <property type="project" value="GO_Central"/>
</dbReference>
<dbReference type="PaxDb" id="7955-ENSDARP00000036193"/>
<dbReference type="AlphaFoldDB" id="Q6DHC9"/>
<reference evidence="17" key="3">
    <citation type="journal article" date="2011" name="Brief. Bioinform.">
        <title>Phylogenetic-based propagation of functional annotations within the Gene Ontology consortium.</title>
        <authorList>
            <person name="Gaudet P."/>
            <person name="Livstone M.S."/>
            <person name="Lewis S.E."/>
            <person name="Thomas P.D."/>
        </authorList>
    </citation>
    <scope>NUCLEOTIDE SEQUENCE</scope>
    <source>
        <strain evidence="17">Tuebingen</strain>
    </source>
</reference>
<dbReference type="STRING" id="7955.ENSDARP00000036193"/>
<dbReference type="MEROPS" id="S01.153"/>
<keyword evidence="5 12" id="KW-0732">Signal</keyword>
<dbReference type="PANTHER" id="PTHR24257">
    <property type="entry name" value="CHYMOTRYPSIN-LIKE ELASTASE FAMILY MEMBER"/>
    <property type="match status" value="1"/>
</dbReference>
<evidence type="ECO:0000259" key="13">
    <source>
        <dbReference type="PROSITE" id="PS50240"/>
    </source>
</evidence>
<evidence type="ECO:0000256" key="10">
    <source>
        <dbReference type="ARBA" id="ARBA00036864"/>
    </source>
</evidence>
<evidence type="ECO:0000256" key="8">
    <source>
        <dbReference type="ARBA" id="ARBA00022837"/>
    </source>
</evidence>
<evidence type="ECO:0000256" key="12">
    <source>
        <dbReference type="SAM" id="SignalP"/>
    </source>
</evidence>
<dbReference type="Bgee" id="ENSDARG00000043168">
    <property type="expression patterns" value="Expressed in intestine and 8 other cell types or tissues"/>
</dbReference>
<feature type="chain" id="PRO_5035034036" description="pancreatic elastase" evidence="12 17">
    <location>
        <begin position="17"/>
        <end position="274"/>
    </location>
</feature>
<dbReference type="SMR" id="Q6DHC9"/>
<evidence type="ECO:0000313" key="17">
    <source>
        <dbReference type="RefSeq" id="NP_001003450.1"/>
    </source>
</evidence>
<dbReference type="RefSeq" id="NP_001003450.1">
    <property type="nucleotide sequence ID" value="NM_001003450.2"/>
</dbReference>
<accession>Q6DHC9</accession>
<dbReference type="GeneID" id="445056"/>
<dbReference type="GO" id="GO:0006508">
    <property type="term" value="P:proteolysis"/>
    <property type="evidence" value="ECO:0000318"/>
    <property type="project" value="GO_Central"/>
</dbReference>
<evidence type="ECO:0000256" key="2">
    <source>
        <dbReference type="ARBA" id="ARBA00004613"/>
    </source>
</evidence>
<evidence type="ECO:0000256" key="11">
    <source>
        <dbReference type="ARBA" id="ARBA00039015"/>
    </source>
</evidence>
<evidence type="ECO:0000256" key="9">
    <source>
        <dbReference type="ARBA" id="ARBA00023157"/>
    </source>
</evidence>
<dbReference type="eggNOG" id="KOG3627">
    <property type="taxonomic scope" value="Eukaryota"/>
</dbReference>
<keyword evidence="16" id="KW-1185">Reference proteome</keyword>
<comment type="cofactor">
    <cofactor evidence="1">
        <name>Ca(2+)</name>
        <dbReference type="ChEBI" id="CHEBI:29108"/>
    </cofactor>
</comment>
<keyword evidence="9" id="KW-1015">Disulfide bond</keyword>
<dbReference type="KEGG" id="dre:445056"/>
<dbReference type="EMBL" id="BX511034">
    <property type="status" value="NOT_ANNOTATED_CDS"/>
    <property type="molecule type" value="Genomic_DNA"/>
</dbReference>
<dbReference type="InterPro" id="IPR001314">
    <property type="entry name" value="Peptidase_S1A"/>
</dbReference>
<evidence type="ECO:0000256" key="7">
    <source>
        <dbReference type="ARBA" id="ARBA00022825"/>
    </source>
</evidence>
<dbReference type="OMA" id="EQSIMVA"/>
<dbReference type="PROSITE" id="PS50240">
    <property type="entry name" value="TRYPSIN_DOM"/>
    <property type="match status" value="1"/>
</dbReference>
<gene>
    <name evidence="15 17 18" type="primary">cela1.5</name>
    <name evidence="14 17" type="ORF">zgc:92511</name>
</gene>
<evidence type="ECO:0000313" key="14">
    <source>
        <dbReference type="EMBL" id="AAH76046.1"/>
    </source>
</evidence>
<dbReference type="Proteomes" id="UP000000437">
    <property type="component" value="Chromosome 22"/>
</dbReference>
<dbReference type="SMART" id="SM00020">
    <property type="entry name" value="Tryp_SPc"/>
    <property type="match status" value="1"/>
</dbReference>
<evidence type="ECO:0000313" key="18">
    <source>
        <dbReference type="ZFIN" id="ZDB-GENE-040801-186"/>
    </source>
</evidence>
<dbReference type="GO" id="GO:0005615">
    <property type="term" value="C:extracellular space"/>
    <property type="evidence" value="ECO:0000318"/>
    <property type="project" value="GO_Central"/>
</dbReference>
<protein>
    <recommendedName>
        <fullName evidence="11">pancreatic elastase</fullName>
        <ecNumber evidence="11">3.4.21.36</ecNumber>
    </recommendedName>
</protein>
<dbReference type="PANTHER" id="PTHR24257:SF0">
    <property type="entry name" value="CHYMOTRYPSIN-LIKE ELASTASE FAMILY MEMBER 1"/>
    <property type="match status" value="1"/>
</dbReference>
<reference evidence="17" key="1">
    <citation type="journal article" date="2003" name="Genome Res.">
        <title>15000 unique zebrafish EST clusters and their future use in microarray for profiling gene expression patterns during embryogenesis.</title>
        <authorList>
            <person name="Lo J."/>
            <person name="Lee S."/>
            <person name="Xu M."/>
            <person name="Liu F."/>
            <person name="Ruan H."/>
            <person name="Eun A."/>
            <person name="He Y."/>
            <person name="Ma W."/>
            <person name="Wang W."/>
            <person name="Wen Z."/>
            <person name="Peng J."/>
        </authorList>
    </citation>
    <scope>NUCLEOTIDE SEQUENCE</scope>
    <source>
        <strain evidence="17">Tuebingen</strain>
    </source>
</reference>
<keyword evidence="7" id="KW-0720">Serine protease</keyword>
<dbReference type="EC" id="3.4.21.36" evidence="11"/>
<dbReference type="Pfam" id="PF00089">
    <property type="entry name" value="Trypsin"/>
    <property type="match status" value="1"/>
</dbReference>
<dbReference type="OrthoDB" id="10061449at2759"/>
<evidence type="ECO:0000256" key="5">
    <source>
        <dbReference type="ARBA" id="ARBA00022729"/>
    </source>
</evidence>
<evidence type="ECO:0000256" key="6">
    <source>
        <dbReference type="ARBA" id="ARBA00022801"/>
    </source>
</evidence>
<dbReference type="HOGENOM" id="CLU_006842_0_4_1"/>
<dbReference type="EMBL" id="BC076046">
    <property type="protein sequence ID" value="AAH76046.1"/>
    <property type="molecule type" value="mRNA"/>
</dbReference>
<evidence type="ECO:0000256" key="4">
    <source>
        <dbReference type="ARBA" id="ARBA00022670"/>
    </source>
</evidence>
<organism evidence="14">
    <name type="scientific">Danio rerio</name>
    <name type="common">Zebrafish</name>
    <name type="synonym">Brachydanio rerio</name>
    <dbReference type="NCBI Taxonomy" id="7955"/>
    <lineage>
        <taxon>Eukaryota</taxon>
        <taxon>Metazoa</taxon>
        <taxon>Chordata</taxon>
        <taxon>Craniata</taxon>
        <taxon>Vertebrata</taxon>
        <taxon>Euteleostomi</taxon>
        <taxon>Actinopterygii</taxon>
        <taxon>Neopterygii</taxon>
        <taxon>Teleostei</taxon>
        <taxon>Ostariophysi</taxon>
        <taxon>Cypriniformes</taxon>
        <taxon>Danionidae</taxon>
        <taxon>Danioninae</taxon>
        <taxon>Danio</taxon>
    </lineage>
</organism>
<dbReference type="CTD" id="445056"/>
<dbReference type="AGR" id="ZFIN:ZDB-GENE-040801-186"/>
<proteinExistence type="evidence at transcript level"/>
<evidence type="ECO:0000313" key="15">
    <source>
        <dbReference type="Ensembl" id="ENSDARP00000036193"/>
    </source>
</evidence>
<dbReference type="PRINTS" id="PR00722">
    <property type="entry name" value="CHYMOTRYPSIN"/>
</dbReference>
<keyword evidence="6" id="KW-0378">Hydrolase</keyword>
<keyword evidence="3" id="KW-0964">Secreted</keyword>
<dbReference type="FunFam" id="2.40.10.10:FF:000120">
    <property type="entry name" value="Putative serine protease"/>
    <property type="match status" value="1"/>
</dbReference>
<dbReference type="Ensembl" id="ENSDART00000034564.6">
    <property type="protein sequence ID" value="ENSDARP00000036193.5"/>
    <property type="gene ID" value="ENSDARG00000043168.4"/>
</dbReference>
<dbReference type="Gene3D" id="2.40.10.10">
    <property type="entry name" value="Trypsin-like serine proteases"/>
    <property type="match status" value="2"/>
</dbReference>
<feature type="signal peptide" evidence="12">
    <location>
        <begin position="1"/>
        <end position="16"/>
    </location>
</feature>